<sequence length="85" mass="9603">MIAPYLCPNCKTNRSRYHLLEQSPQAVKLNPQSGEIMEQYDSSSLDPFHLPYKGTSKRVQCGSCGLIEDEQSFVKFAESHPAKLQ</sequence>
<name>A0ABS5LFC1_9BACI</name>
<gene>
    <name evidence="1" type="ORF">J9317_11035</name>
</gene>
<proteinExistence type="predicted"/>
<accession>A0ABS5LFC1</accession>
<organism evidence="1 2">
    <name type="scientific">Metabacillus flavus</name>
    <dbReference type="NCBI Taxonomy" id="2823519"/>
    <lineage>
        <taxon>Bacteria</taxon>
        <taxon>Bacillati</taxon>
        <taxon>Bacillota</taxon>
        <taxon>Bacilli</taxon>
        <taxon>Bacillales</taxon>
        <taxon>Bacillaceae</taxon>
        <taxon>Metabacillus</taxon>
    </lineage>
</organism>
<evidence type="ECO:0000313" key="1">
    <source>
        <dbReference type="EMBL" id="MBS2969299.1"/>
    </source>
</evidence>
<comment type="caution">
    <text evidence="1">The sequence shown here is derived from an EMBL/GenBank/DDBJ whole genome shotgun (WGS) entry which is preliminary data.</text>
</comment>
<keyword evidence="2" id="KW-1185">Reference proteome</keyword>
<evidence type="ECO:0000313" key="2">
    <source>
        <dbReference type="Proteomes" id="UP000682403"/>
    </source>
</evidence>
<dbReference type="RefSeq" id="WP_211558565.1">
    <property type="nucleotide sequence ID" value="NZ_JAGVRK010000001.1"/>
</dbReference>
<dbReference type="Proteomes" id="UP000682403">
    <property type="component" value="Unassembled WGS sequence"/>
</dbReference>
<protein>
    <submittedName>
        <fullName evidence="1">DNA alkylation repair protein</fullName>
    </submittedName>
</protein>
<dbReference type="EMBL" id="JAGVRK010000001">
    <property type="protein sequence ID" value="MBS2969299.1"/>
    <property type="molecule type" value="Genomic_DNA"/>
</dbReference>
<reference evidence="1 2" key="1">
    <citation type="submission" date="2021-04" db="EMBL/GenBank/DDBJ databases">
        <title>Metabacillus sp. strain KIGAM252 whole genome sequence.</title>
        <authorList>
            <person name="Seo M.-J."/>
            <person name="Cho E.-S."/>
            <person name="Hwang C.Y."/>
            <person name="Yoon D.J."/>
        </authorList>
    </citation>
    <scope>NUCLEOTIDE SEQUENCE [LARGE SCALE GENOMIC DNA]</scope>
    <source>
        <strain evidence="1 2">KIGAM252</strain>
    </source>
</reference>